<keyword evidence="3" id="KW-1003">Cell membrane</keyword>
<proteinExistence type="predicted"/>
<reference evidence="8" key="1">
    <citation type="submission" date="2022-06" db="EMBL/GenBank/DDBJ databases">
        <title>Ornithinimicrobium JY.X270.</title>
        <authorList>
            <person name="Huang Y."/>
        </authorList>
    </citation>
    <scope>NUCLEOTIDE SEQUENCE</scope>
    <source>
        <strain evidence="8">JY.X270</strain>
    </source>
</reference>
<dbReference type="RefSeq" id="WP_252621245.1">
    <property type="nucleotide sequence ID" value="NZ_CP099490.1"/>
</dbReference>
<feature type="domain" description="ABC-type glycine betaine transport system substrate-binding" evidence="7">
    <location>
        <begin position="72"/>
        <end position="320"/>
    </location>
</feature>
<dbReference type="InterPro" id="IPR007210">
    <property type="entry name" value="ABC_Gly_betaine_transp_sub-bd"/>
</dbReference>
<keyword evidence="9" id="KW-1185">Reference proteome</keyword>
<feature type="chain" id="PRO_5046171946" evidence="6">
    <location>
        <begin position="26"/>
        <end position="331"/>
    </location>
</feature>
<feature type="compositionally biased region" description="Acidic residues" evidence="5">
    <location>
        <begin position="30"/>
        <end position="61"/>
    </location>
</feature>
<feature type="region of interest" description="Disordered" evidence="5">
    <location>
        <begin position="30"/>
        <end position="72"/>
    </location>
</feature>
<feature type="compositionally biased region" description="Gly residues" evidence="5">
    <location>
        <begin position="63"/>
        <end position="72"/>
    </location>
</feature>
<keyword evidence="4" id="KW-0472">Membrane</keyword>
<comment type="subcellular location">
    <subcellularLocation>
        <location evidence="1">Cell membrane</location>
    </subcellularLocation>
</comment>
<dbReference type="SUPFAM" id="SSF53850">
    <property type="entry name" value="Periplasmic binding protein-like II"/>
    <property type="match status" value="1"/>
</dbReference>
<evidence type="ECO:0000256" key="5">
    <source>
        <dbReference type="SAM" id="MobiDB-lite"/>
    </source>
</evidence>
<evidence type="ECO:0000259" key="7">
    <source>
        <dbReference type="Pfam" id="PF04069"/>
    </source>
</evidence>
<protein>
    <submittedName>
        <fullName evidence="8">Glycine betaine ABC transporter substrate-binding protein</fullName>
    </submittedName>
</protein>
<evidence type="ECO:0000313" key="8">
    <source>
        <dbReference type="EMBL" id="USQ76541.1"/>
    </source>
</evidence>
<dbReference type="Gene3D" id="3.40.190.100">
    <property type="entry name" value="Glycine betaine-binding periplasmic protein, domain 2"/>
    <property type="match status" value="1"/>
</dbReference>
<dbReference type="CDD" id="cd13639">
    <property type="entry name" value="PBP2_OpuAC_like"/>
    <property type="match status" value="1"/>
</dbReference>
<dbReference type="PANTHER" id="PTHR47737:SF1">
    <property type="entry name" value="GLYCINE BETAINE_PROLINE BETAINE TRANSPORT SYSTEM PERMEASE PROTEIN PROW"/>
    <property type="match status" value="1"/>
</dbReference>
<dbReference type="EMBL" id="CP099490">
    <property type="protein sequence ID" value="USQ76541.1"/>
    <property type="molecule type" value="Genomic_DNA"/>
</dbReference>
<evidence type="ECO:0000256" key="2">
    <source>
        <dbReference type="ARBA" id="ARBA00022448"/>
    </source>
</evidence>
<evidence type="ECO:0000256" key="6">
    <source>
        <dbReference type="SAM" id="SignalP"/>
    </source>
</evidence>
<dbReference type="Proteomes" id="UP001056535">
    <property type="component" value="Chromosome"/>
</dbReference>
<dbReference type="Pfam" id="PF04069">
    <property type="entry name" value="OpuAC"/>
    <property type="match status" value="1"/>
</dbReference>
<dbReference type="Gene3D" id="3.40.190.10">
    <property type="entry name" value="Periplasmic binding protein-like II"/>
    <property type="match status" value="1"/>
</dbReference>
<keyword evidence="6" id="KW-0732">Signal</keyword>
<evidence type="ECO:0000256" key="1">
    <source>
        <dbReference type="ARBA" id="ARBA00004236"/>
    </source>
</evidence>
<evidence type="ECO:0000313" key="9">
    <source>
        <dbReference type="Proteomes" id="UP001056535"/>
    </source>
</evidence>
<keyword evidence="2" id="KW-0813">Transport</keyword>
<gene>
    <name evidence="8" type="ORF">NF557_00995</name>
</gene>
<evidence type="ECO:0000256" key="4">
    <source>
        <dbReference type="ARBA" id="ARBA00023136"/>
    </source>
</evidence>
<dbReference type="PROSITE" id="PS51257">
    <property type="entry name" value="PROKAR_LIPOPROTEIN"/>
    <property type="match status" value="1"/>
</dbReference>
<organism evidence="8 9">
    <name type="scientific">Ornithinimicrobium cryptoxanthini</name>
    <dbReference type="NCBI Taxonomy" id="2934161"/>
    <lineage>
        <taxon>Bacteria</taxon>
        <taxon>Bacillati</taxon>
        <taxon>Actinomycetota</taxon>
        <taxon>Actinomycetes</taxon>
        <taxon>Micrococcales</taxon>
        <taxon>Ornithinimicrobiaceae</taxon>
        <taxon>Ornithinimicrobium</taxon>
    </lineage>
</organism>
<accession>A0ABY4YIC5</accession>
<sequence length="331" mass="34935">MKHTSMIMRTGAITGLLALTLTACGSDGGDTEDDANAGDTAAEDTDDSAGDDTDESADAGGEEAAGGGEGGTITLGIIPSWTDGLSTAYLWKNVLEGEGYEVEITEIADAGLLYTGVANGDIDIYPSAWPEVTHASYMEEYGDQLEDLGAYYENAKLTFAVPEYTEISSIADLADNVDMFGGEIIGIEPGAGLTKATKESVMPTYGLDDYTLVESSTTAMLTELGSAIDNQEDIVVTLWRPFWANSEFPVKDLEDPEGALGEPETLNAIATAGFSEEFPEVAEMFGNFTLDDDAYGSLEDTVVNEYGGGQEAEAIEAWLEANPDFIGTLTS</sequence>
<feature type="signal peptide" evidence="6">
    <location>
        <begin position="1"/>
        <end position="25"/>
    </location>
</feature>
<evidence type="ECO:0000256" key="3">
    <source>
        <dbReference type="ARBA" id="ARBA00022475"/>
    </source>
</evidence>
<name>A0ABY4YIC5_9MICO</name>
<dbReference type="PANTHER" id="PTHR47737">
    <property type="entry name" value="GLYCINE BETAINE/PROLINE BETAINE TRANSPORT SYSTEM PERMEASE PROTEIN PROW"/>
    <property type="match status" value="1"/>
</dbReference>